<feature type="compositionally biased region" description="Basic and acidic residues" evidence="8">
    <location>
        <begin position="286"/>
        <end position="315"/>
    </location>
</feature>
<dbReference type="InterPro" id="IPR040366">
    <property type="entry name" value="Nab2/ZC3H14"/>
</dbReference>
<feature type="region of interest" description="Disordered" evidence="8">
    <location>
        <begin position="186"/>
        <end position="321"/>
    </location>
</feature>
<evidence type="ECO:0000256" key="2">
    <source>
        <dbReference type="ARBA" id="ARBA00008423"/>
    </source>
</evidence>
<dbReference type="GO" id="GO:0008143">
    <property type="term" value="F:poly(A) binding"/>
    <property type="evidence" value="ECO:0007669"/>
    <property type="project" value="InterPro"/>
</dbReference>
<feature type="region of interest" description="Disordered" evidence="8">
    <location>
        <begin position="359"/>
        <end position="489"/>
    </location>
</feature>
<feature type="compositionally biased region" description="Basic and acidic residues" evidence="8">
    <location>
        <begin position="107"/>
        <end position="116"/>
    </location>
</feature>
<evidence type="ECO:0000313" key="9">
    <source>
        <dbReference type="EMBL" id="CCA19765.1"/>
    </source>
</evidence>
<feature type="region of interest" description="Disordered" evidence="8">
    <location>
        <begin position="89"/>
        <end position="167"/>
    </location>
</feature>
<accession>F0WEY3</accession>
<evidence type="ECO:0000256" key="8">
    <source>
        <dbReference type="SAM" id="MobiDB-lite"/>
    </source>
</evidence>
<gene>
    <name evidence="9" type="primary">AlNc14C78G5181</name>
    <name evidence="9" type="ORF">ALNC14_059080</name>
</gene>
<dbReference type="PANTHER" id="PTHR14738:SF29">
    <property type="entry name" value="ZINC FINGER CCCH DOMAIN-CONTAINING PROTEIN 14"/>
    <property type="match status" value="1"/>
</dbReference>
<dbReference type="GO" id="GO:0005737">
    <property type="term" value="C:cytoplasm"/>
    <property type="evidence" value="ECO:0007669"/>
    <property type="project" value="TreeGrafter"/>
</dbReference>
<comment type="subcellular location">
    <subcellularLocation>
        <location evidence="1">Nucleus</location>
    </subcellularLocation>
</comment>
<evidence type="ECO:0000256" key="1">
    <source>
        <dbReference type="ARBA" id="ARBA00004123"/>
    </source>
</evidence>
<feature type="compositionally biased region" description="Polar residues" evidence="8">
    <location>
        <begin position="254"/>
        <end position="280"/>
    </location>
</feature>
<dbReference type="Gene3D" id="1.10.340.40">
    <property type="entry name" value="Nuclear abundant poly(A) RNA-bind protein 2, N-terminal domain"/>
    <property type="match status" value="1"/>
</dbReference>
<keyword evidence="6" id="KW-0862">Zinc</keyword>
<reference evidence="9" key="1">
    <citation type="journal article" date="2011" name="PLoS Biol.">
        <title>Gene gain and loss during evolution of obligate parasitism in the white rust pathogen of Arabidopsis thaliana.</title>
        <authorList>
            <person name="Kemen E."/>
            <person name="Gardiner A."/>
            <person name="Schultz-Larsen T."/>
            <person name="Kemen A.C."/>
            <person name="Balmuth A.L."/>
            <person name="Robert-Seilaniantz A."/>
            <person name="Bailey K."/>
            <person name="Holub E."/>
            <person name="Studholme D.J."/>
            <person name="Maclean D."/>
            <person name="Jones J.D."/>
        </authorList>
    </citation>
    <scope>NUCLEOTIDE SEQUENCE</scope>
</reference>
<proteinExistence type="inferred from homology"/>
<evidence type="ECO:0000256" key="4">
    <source>
        <dbReference type="ARBA" id="ARBA00022737"/>
    </source>
</evidence>
<feature type="compositionally biased region" description="Polar residues" evidence="8">
    <location>
        <begin position="434"/>
        <end position="461"/>
    </location>
</feature>
<evidence type="ECO:0000256" key="6">
    <source>
        <dbReference type="ARBA" id="ARBA00022833"/>
    </source>
</evidence>
<dbReference type="GO" id="GO:0008270">
    <property type="term" value="F:zinc ion binding"/>
    <property type="evidence" value="ECO:0007669"/>
    <property type="project" value="UniProtKB-KW"/>
</dbReference>
<dbReference type="PANTHER" id="PTHR14738">
    <property type="entry name" value="ZINC FINGER CCCH DOMAIN-CONTAINING PROTEIN 14"/>
    <property type="match status" value="1"/>
</dbReference>
<protein>
    <submittedName>
        <fullName evidence="9">Uncharacterized protein AlNc14C78G5181</fullName>
    </submittedName>
</protein>
<dbReference type="EMBL" id="FR824123">
    <property type="protein sequence ID" value="CCA19765.1"/>
    <property type="molecule type" value="Genomic_DNA"/>
</dbReference>
<keyword evidence="4" id="KW-0677">Repeat</keyword>
<name>F0WEY3_9STRA</name>
<dbReference type="AlphaFoldDB" id="F0WEY3"/>
<dbReference type="HOGENOM" id="CLU_596540_0_0_1"/>
<feature type="compositionally biased region" description="Basic and acidic residues" evidence="8">
    <location>
        <begin position="140"/>
        <end position="149"/>
    </location>
</feature>
<sequence>MTYTGDYVFTKALSDQEKLQIQQKAIAKLTEIIGVEVDNVMAEYVLVMVGNKKSMTQIAHDLIDFIGDEAANEFVTWLSAALPTFEASADSDEKSKDSVVATTKTVNETKGEKHAIQSDGNESIEKKANSSHTKSSKSTKMRDVGDEPNRNSSSNSSTKTTIKLSRSKDQDIKQILAKRSQRFGIAAVSSEDTRQEERTNKRKSSKMDPNSSSQRKSSRVTELLGPPVNVDQAQLDARDAVDGRKHRRTRSRSPTHNPSDRNLSGTSHRSQRDSNNAEASTRQRHSRPERSVNNDRNAHSSSPPHDKMRNQRFEQHAYGYPPPGFNGYPPMPYGPPGPGMFFGGSGPCPPPMPPYGMGFPPPGFPNSGPNKRFNESMSGPIPMSAPGGMARRNSGRGFPRGRPFLNKSWVNPETAKKTENNEQPLGNEDGAVTITYNPPQNSNFASHVTRPRFQNKTWVRTDTQKDGDLSESLPLTPPQESKESMTLSE</sequence>
<organism evidence="9">
    <name type="scientific">Albugo laibachii Nc14</name>
    <dbReference type="NCBI Taxonomy" id="890382"/>
    <lineage>
        <taxon>Eukaryota</taxon>
        <taxon>Sar</taxon>
        <taxon>Stramenopiles</taxon>
        <taxon>Oomycota</taxon>
        <taxon>Peronosporomycetes</taxon>
        <taxon>Albuginales</taxon>
        <taxon>Albuginaceae</taxon>
        <taxon>Albugo</taxon>
    </lineage>
</organism>
<comment type="similarity">
    <text evidence="2">Belongs to the ZC3H14 family.</text>
</comment>
<keyword evidence="5" id="KW-0863">Zinc-finger</keyword>
<reference evidence="9" key="2">
    <citation type="submission" date="2011-02" db="EMBL/GenBank/DDBJ databases">
        <authorList>
            <person name="MacLean D."/>
        </authorList>
    </citation>
    <scope>NUCLEOTIDE SEQUENCE</scope>
</reference>
<feature type="compositionally biased region" description="Basic residues" evidence="8">
    <location>
        <begin position="244"/>
        <end position="253"/>
    </location>
</feature>
<evidence type="ECO:0000256" key="7">
    <source>
        <dbReference type="ARBA" id="ARBA00023242"/>
    </source>
</evidence>
<keyword evidence="7" id="KW-0539">Nucleus</keyword>
<dbReference type="GO" id="GO:0043488">
    <property type="term" value="P:regulation of mRNA stability"/>
    <property type="evidence" value="ECO:0007669"/>
    <property type="project" value="InterPro"/>
</dbReference>
<keyword evidence="3" id="KW-0479">Metal-binding</keyword>
<dbReference type="GO" id="GO:0005634">
    <property type="term" value="C:nucleus"/>
    <property type="evidence" value="ECO:0007669"/>
    <property type="project" value="UniProtKB-SubCell"/>
</dbReference>
<evidence type="ECO:0000256" key="5">
    <source>
        <dbReference type="ARBA" id="ARBA00022771"/>
    </source>
</evidence>
<evidence type="ECO:0000256" key="3">
    <source>
        <dbReference type="ARBA" id="ARBA00022723"/>
    </source>
</evidence>
<dbReference type="InterPro" id="IPR043094">
    <property type="entry name" value="Nab2/ZC3H14_N_sf"/>
</dbReference>